<keyword evidence="1" id="KW-0472">Membrane</keyword>
<name>A0A0M4LZP2_9GAMM</name>
<keyword evidence="3" id="KW-1185">Reference proteome</keyword>
<dbReference type="EMBL" id="CP006911">
    <property type="protein sequence ID" value="ALE01687.1"/>
    <property type="molecule type" value="Genomic_DNA"/>
</dbReference>
<dbReference type="Proteomes" id="UP000068905">
    <property type="component" value="Chromosome"/>
</dbReference>
<feature type="transmembrane region" description="Helical" evidence="1">
    <location>
        <begin position="26"/>
        <end position="47"/>
    </location>
</feature>
<organism evidence="2 3">
    <name type="scientific">Candidatus Pseudothioglobus singularis PS1</name>
    <dbReference type="NCBI Taxonomy" id="1125411"/>
    <lineage>
        <taxon>Bacteria</taxon>
        <taxon>Pseudomonadati</taxon>
        <taxon>Pseudomonadota</taxon>
        <taxon>Gammaproteobacteria</taxon>
        <taxon>Candidatus Pseudothioglobaceae</taxon>
        <taxon>Candidatus Pseudothioglobus</taxon>
    </lineage>
</organism>
<dbReference type="InterPro" id="IPR045936">
    <property type="entry name" value="DUF6356"/>
</dbReference>
<dbReference type="STRING" id="1125411.W908_03220"/>
<gene>
    <name evidence="2" type="ORF">W908_03220</name>
</gene>
<evidence type="ECO:0000313" key="2">
    <source>
        <dbReference type="EMBL" id="ALE01687.1"/>
    </source>
</evidence>
<evidence type="ECO:0000256" key="1">
    <source>
        <dbReference type="SAM" id="Phobius"/>
    </source>
</evidence>
<accession>A0A0M4LZP2</accession>
<keyword evidence="1" id="KW-1133">Transmembrane helix</keyword>
<dbReference type="RefSeq" id="WP_053819898.1">
    <property type="nucleotide sequence ID" value="NZ_CP006911.1"/>
</dbReference>
<keyword evidence="1" id="KW-0812">Transmembrane</keyword>
<evidence type="ECO:0000313" key="3">
    <source>
        <dbReference type="Proteomes" id="UP000068905"/>
    </source>
</evidence>
<dbReference type="AlphaFoldDB" id="A0A0M4LZP2"/>
<proteinExistence type="predicted"/>
<reference evidence="2 3" key="1">
    <citation type="journal article" date="2015" name="Genome Announc.">
        <title>Genome Sequence of 'Candidatus Thioglobus singularis' Strain PS1, a Mixotroph from the SUP05 Clade of Marine Gammaproteobacteria.</title>
        <authorList>
            <person name="Marshall K.T."/>
            <person name="Morris R.M."/>
        </authorList>
    </citation>
    <scope>NUCLEOTIDE SEQUENCE [LARGE SCALE GENOMIC DNA]</scope>
    <source>
        <strain evidence="2 3">PS1</strain>
    </source>
</reference>
<dbReference type="KEGG" id="tsn:W908_03220"/>
<sequence>MLNIFSKHPKEVGETYLQHFVAACKYSFVLFGLFVIAIIHAVFPFVFKKTVSEKILELADELQKRK</sequence>
<protein>
    <submittedName>
        <fullName evidence="2">Capsular polysaccharide biosynthesis protein J</fullName>
    </submittedName>
</protein>
<dbReference type="Pfam" id="PF19883">
    <property type="entry name" value="DUF6356"/>
    <property type="match status" value="1"/>
</dbReference>
<dbReference type="OrthoDB" id="7652114at2"/>